<evidence type="ECO:0000313" key="2">
    <source>
        <dbReference type="Proteomes" id="UP000228909"/>
    </source>
</evidence>
<dbReference type="Proteomes" id="UP000228909">
    <property type="component" value="Unassembled WGS sequence"/>
</dbReference>
<proteinExistence type="predicted"/>
<sequence>MKNDNDIKNLLIVDGDNYSRQIMEEFAKKLIKYAKISKNGDIIILDNSLSPDNKLKIAFVLRFIAHTFDNNIPETITLKELANLLSERLEAVGSRLSQIMKKENFAKKVKKGVYLVQYFVIDKFITDLENKEHSIGSGKKRTIKSGSKRKDKAVTGVGKDILELLVNNNFFKTPKTIKEACEKLKEETRFYNPKVVDMTIRKTFVNSKKILKRIPNPDKGKAKWLYVNR</sequence>
<comment type="caution">
    <text evidence="1">The sequence shown here is derived from an EMBL/GenBank/DDBJ whole genome shotgun (WGS) entry which is preliminary data.</text>
</comment>
<evidence type="ECO:0000313" key="1">
    <source>
        <dbReference type="EMBL" id="PIR71788.1"/>
    </source>
</evidence>
<accession>A0A2H0TJQ8</accession>
<organism evidence="1 2">
    <name type="scientific">Candidatus Nealsonbacteria bacterium CG10_big_fil_rev_8_21_14_0_10_37_25</name>
    <dbReference type="NCBI Taxonomy" id="1974711"/>
    <lineage>
        <taxon>Bacteria</taxon>
        <taxon>Candidatus Nealsoniibacteriota</taxon>
    </lineage>
</organism>
<reference evidence="2" key="1">
    <citation type="submission" date="2017-09" db="EMBL/GenBank/DDBJ databases">
        <title>Depth-based differentiation of microbial function through sediment-hosted aquifers and enrichment of novel symbionts in the deep terrestrial subsurface.</title>
        <authorList>
            <person name="Probst A.J."/>
            <person name="Ladd B."/>
            <person name="Jarett J.K."/>
            <person name="Geller-Mcgrath D.E."/>
            <person name="Sieber C.M.K."/>
            <person name="Emerson J.B."/>
            <person name="Anantharaman K."/>
            <person name="Thomas B.C."/>
            <person name="Malmstrom R."/>
            <person name="Stieglmeier M."/>
            <person name="Klingl A."/>
            <person name="Woyke T."/>
            <person name="Ryan C.M."/>
            <person name="Banfield J.F."/>
        </authorList>
    </citation>
    <scope>NUCLEOTIDE SEQUENCE [LARGE SCALE GENOMIC DNA]</scope>
</reference>
<protein>
    <submittedName>
        <fullName evidence="1">Uncharacterized protein</fullName>
    </submittedName>
</protein>
<gene>
    <name evidence="1" type="ORF">COU43_00550</name>
</gene>
<dbReference type="EMBL" id="PFCK01000016">
    <property type="protein sequence ID" value="PIR71788.1"/>
    <property type="molecule type" value="Genomic_DNA"/>
</dbReference>
<dbReference type="AlphaFoldDB" id="A0A2H0TJQ8"/>
<name>A0A2H0TJQ8_9BACT</name>